<comment type="caution">
    <text evidence="2">The sequence shown here is derived from an EMBL/GenBank/DDBJ whole genome shotgun (WGS) entry which is preliminary data.</text>
</comment>
<name>A0ABW6YHD4_9ACTN</name>
<gene>
    <name evidence="2" type="ORF">ACF05T_24150</name>
</gene>
<evidence type="ECO:0000313" key="3">
    <source>
        <dbReference type="Proteomes" id="UP001603013"/>
    </source>
</evidence>
<feature type="region of interest" description="Disordered" evidence="1">
    <location>
        <begin position="334"/>
        <end position="365"/>
    </location>
</feature>
<feature type="region of interest" description="Disordered" evidence="1">
    <location>
        <begin position="1"/>
        <end position="26"/>
    </location>
</feature>
<dbReference type="SMART" id="SM01236">
    <property type="entry name" value="Haem_oxygenase_2"/>
    <property type="match status" value="1"/>
</dbReference>
<dbReference type="EMBL" id="JBIBSM010000013">
    <property type="protein sequence ID" value="MFF8279178.1"/>
    <property type="molecule type" value="Genomic_DNA"/>
</dbReference>
<accession>A0ABW6YHD4</accession>
<sequence length="365" mass="39916">MVTTRKPELGTGTGAQGGAPELPTPRGELSDSVRAFLLGSTPRLAGPRQVRQADPFGEDLQLALHLCYELHYRGFAEVSDDKEWDPDLLRLRALLEERFEDALRGRCGRYTSLDEAFDSILWEPADGDGASHFLLKKGELWHLREYAALRSVYQLREADPHLWVVPRLTGRAKAAMLAVEYDEYGCGRAERMHARLFADLMGDLGLDPGYGRYLESAGAETLATVNLMSLLGLHRMRRGALVGHFATLEITSSPGASRIAAAMRRLGAGDAAVRFYDEHVEADAVHEQLVRREVVGGLLEDEPGLAGDVAFGVEATVLLEDALSDHVTEAWRQDRTALRAPLDGDGDGADEGDLADQGDLRDDAA</sequence>
<dbReference type="InterPro" id="IPR016084">
    <property type="entry name" value="Haem_Oase-like_multi-hlx"/>
</dbReference>
<feature type="compositionally biased region" description="Acidic residues" evidence="1">
    <location>
        <begin position="344"/>
        <end position="356"/>
    </location>
</feature>
<evidence type="ECO:0000256" key="1">
    <source>
        <dbReference type="SAM" id="MobiDB-lite"/>
    </source>
</evidence>
<dbReference type="Proteomes" id="UP001603013">
    <property type="component" value="Unassembled WGS sequence"/>
</dbReference>
<evidence type="ECO:0000313" key="2">
    <source>
        <dbReference type="EMBL" id="MFF8279178.1"/>
    </source>
</evidence>
<organism evidence="2 3">
    <name type="scientific">Streptomyces lateritius</name>
    <dbReference type="NCBI Taxonomy" id="67313"/>
    <lineage>
        <taxon>Bacteria</taxon>
        <taxon>Bacillati</taxon>
        <taxon>Actinomycetota</taxon>
        <taxon>Actinomycetes</taxon>
        <taxon>Kitasatosporales</taxon>
        <taxon>Streptomycetaceae</taxon>
        <taxon>Streptomyces</taxon>
    </lineage>
</organism>
<dbReference type="Gene3D" id="1.20.910.10">
    <property type="entry name" value="Heme oxygenase-like"/>
    <property type="match status" value="1"/>
</dbReference>
<dbReference type="Pfam" id="PF14518">
    <property type="entry name" value="Haem_oxygenas_2"/>
    <property type="match status" value="1"/>
</dbReference>
<protein>
    <submittedName>
        <fullName evidence="2">Iron-containing redox enzyme family protein</fullName>
        <ecNumber evidence="2">1.-.-.-</ecNumber>
    </submittedName>
</protein>
<proteinExistence type="predicted"/>
<dbReference type="GO" id="GO:0016491">
    <property type="term" value="F:oxidoreductase activity"/>
    <property type="evidence" value="ECO:0007669"/>
    <property type="project" value="UniProtKB-KW"/>
</dbReference>
<dbReference type="RefSeq" id="WP_391936224.1">
    <property type="nucleotide sequence ID" value="NZ_JBIBSM010000013.1"/>
</dbReference>
<keyword evidence="2" id="KW-0560">Oxidoreductase</keyword>
<keyword evidence="3" id="KW-1185">Reference proteome</keyword>
<dbReference type="EC" id="1.-.-.-" evidence="2"/>
<reference evidence="2 3" key="1">
    <citation type="submission" date="2024-10" db="EMBL/GenBank/DDBJ databases">
        <title>The Natural Products Discovery Center: Release of the First 8490 Sequenced Strains for Exploring Actinobacteria Biosynthetic Diversity.</title>
        <authorList>
            <person name="Kalkreuter E."/>
            <person name="Kautsar S.A."/>
            <person name="Yang D."/>
            <person name="Bader C.D."/>
            <person name="Teijaro C.N."/>
            <person name="Fluegel L."/>
            <person name="Davis C.M."/>
            <person name="Simpson J.R."/>
            <person name="Lauterbach L."/>
            <person name="Steele A.D."/>
            <person name="Gui C."/>
            <person name="Meng S."/>
            <person name="Li G."/>
            <person name="Viehrig K."/>
            <person name="Ye F."/>
            <person name="Su P."/>
            <person name="Kiefer A.F."/>
            <person name="Nichols A."/>
            <person name="Cepeda A.J."/>
            <person name="Yan W."/>
            <person name="Fan B."/>
            <person name="Jiang Y."/>
            <person name="Adhikari A."/>
            <person name="Zheng C.-J."/>
            <person name="Schuster L."/>
            <person name="Cowan T.M."/>
            <person name="Smanski M.J."/>
            <person name="Chevrette M.G."/>
            <person name="De Carvalho L.P.S."/>
            <person name="Shen B."/>
        </authorList>
    </citation>
    <scope>NUCLEOTIDE SEQUENCE [LARGE SCALE GENOMIC DNA]</scope>
    <source>
        <strain evidence="2 3">NPDC015755</strain>
    </source>
</reference>
<dbReference type="SUPFAM" id="SSF48613">
    <property type="entry name" value="Heme oxygenase-like"/>
    <property type="match status" value="1"/>
</dbReference>